<dbReference type="Proteomes" id="UP001367676">
    <property type="component" value="Unassembled WGS sequence"/>
</dbReference>
<dbReference type="CDD" id="cd03253">
    <property type="entry name" value="ABCC_ATM1_transporter"/>
    <property type="match status" value="1"/>
</dbReference>
<keyword evidence="15 41" id="KW-0812">Transmembrane</keyword>
<comment type="similarity">
    <text evidence="29">Belongs to the ABC transporter superfamily. ABCB family. Heavy Metal importer (TC 3.A.1.210) subfamily.</text>
</comment>
<evidence type="ECO:0000256" key="28">
    <source>
        <dbReference type="ARBA" id="ARBA00024320"/>
    </source>
</evidence>
<evidence type="ECO:0000256" key="4">
    <source>
        <dbReference type="ARBA" id="ARBA00004374"/>
    </source>
</evidence>
<evidence type="ECO:0000256" key="17">
    <source>
        <dbReference type="ARBA" id="ARBA00022753"/>
    </source>
</evidence>
<dbReference type="GO" id="GO:0005741">
    <property type="term" value="C:mitochondrial outer membrane"/>
    <property type="evidence" value="ECO:0007669"/>
    <property type="project" value="UniProtKB-SubCell"/>
</dbReference>
<comment type="catalytic activity">
    <reaction evidence="34">
        <text>coproporphyrinogen III(in) + ATP + H2O = coproporphyrinogen III(out) + ADP + phosphate + H(+)</text>
        <dbReference type="Rhea" id="RHEA:66680"/>
        <dbReference type="ChEBI" id="CHEBI:15377"/>
        <dbReference type="ChEBI" id="CHEBI:15378"/>
        <dbReference type="ChEBI" id="CHEBI:30616"/>
        <dbReference type="ChEBI" id="CHEBI:43474"/>
        <dbReference type="ChEBI" id="CHEBI:57309"/>
        <dbReference type="ChEBI" id="CHEBI:456216"/>
    </reaction>
    <physiologicalReaction direction="left-to-right" evidence="34">
        <dbReference type="Rhea" id="RHEA:66681"/>
    </physiologicalReaction>
</comment>
<dbReference type="GO" id="GO:0005789">
    <property type="term" value="C:endoplasmic reticulum membrane"/>
    <property type="evidence" value="ECO:0007669"/>
    <property type="project" value="UniProtKB-SubCell"/>
</dbReference>
<evidence type="ECO:0000256" key="21">
    <source>
        <dbReference type="ARBA" id="ARBA00022967"/>
    </source>
</evidence>
<evidence type="ECO:0000259" key="42">
    <source>
        <dbReference type="PROSITE" id="PS50893"/>
    </source>
</evidence>
<evidence type="ECO:0000256" key="9">
    <source>
        <dbReference type="ARBA" id="ARBA00004653"/>
    </source>
</evidence>
<keyword evidence="27" id="KW-0458">Lysosome</keyword>
<dbReference type="InterPro" id="IPR039421">
    <property type="entry name" value="Type_1_exporter"/>
</dbReference>
<evidence type="ECO:0000256" key="36">
    <source>
        <dbReference type="ARBA" id="ARBA00048309"/>
    </source>
</evidence>
<evidence type="ECO:0000256" key="1">
    <source>
        <dbReference type="ARBA" id="ARBA00004146"/>
    </source>
</evidence>
<dbReference type="GO" id="GO:0016887">
    <property type="term" value="F:ATP hydrolysis activity"/>
    <property type="evidence" value="ECO:0007669"/>
    <property type="project" value="InterPro"/>
</dbReference>
<feature type="transmembrane region" description="Helical" evidence="41">
    <location>
        <begin position="251"/>
        <end position="271"/>
    </location>
</feature>
<keyword evidence="24" id="KW-0496">Mitochondrion</keyword>
<evidence type="ECO:0000256" key="29">
    <source>
        <dbReference type="ARBA" id="ARBA00024363"/>
    </source>
</evidence>
<keyword evidence="14" id="KW-0964">Secreted</keyword>
<keyword evidence="13" id="KW-1003">Cell membrane</keyword>
<evidence type="ECO:0000256" key="26">
    <source>
        <dbReference type="ARBA" id="ARBA00023157"/>
    </source>
</evidence>
<evidence type="ECO:0000256" key="14">
    <source>
        <dbReference type="ARBA" id="ARBA00022525"/>
    </source>
</evidence>
<feature type="transmembrane region" description="Helical" evidence="41">
    <location>
        <begin position="137"/>
        <end position="153"/>
    </location>
</feature>
<dbReference type="SUPFAM" id="SSF52540">
    <property type="entry name" value="P-loop containing nucleoside triphosphate hydrolases"/>
    <property type="match status" value="1"/>
</dbReference>
<keyword evidence="25 41" id="KW-0472">Membrane</keyword>
<evidence type="ECO:0000256" key="31">
    <source>
        <dbReference type="ARBA" id="ARBA00024439"/>
    </source>
</evidence>
<dbReference type="PANTHER" id="PTHR24221:SF654">
    <property type="entry name" value="ATP-BINDING CASSETTE SUB-FAMILY B MEMBER 6"/>
    <property type="match status" value="1"/>
</dbReference>
<evidence type="ECO:0000256" key="41">
    <source>
        <dbReference type="SAM" id="Phobius"/>
    </source>
</evidence>
<dbReference type="GO" id="GO:0032585">
    <property type="term" value="C:multivesicular body membrane"/>
    <property type="evidence" value="ECO:0007669"/>
    <property type="project" value="UniProtKB-SubCell"/>
</dbReference>
<evidence type="ECO:0000256" key="12">
    <source>
        <dbReference type="ARBA" id="ARBA00022448"/>
    </source>
</evidence>
<comment type="catalytic activity">
    <reaction evidence="38">
        <text>uroporphyrin III(in) + ATP + H2O = uroporphyrin III(out) + ADP + phosphate + H(+)</text>
        <dbReference type="Rhea" id="RHEA:66776"/>
        <dbReference type="ChEBI" id="CHEBI:15377"/>
        <dbReference type="ChEBI" id="CHEBI:15378"/>
        <dbReference type="ChEBI" id="CHEBI:30616"/>
        <dbReference type="ChEBI" id="CHEBI:43474"/>
        <dbReference type="ChEBI" id="CHEBI:167479"/>
        <dbReference type="ChEBI" id="CHEBI:456216"/>
    </reaction>
    <physiologicalReaction direction="left-to-right" evidence="38">
        <dbReference type="Rhea" id="RHEA:66777"/>
    </physiologicalReaction>
</comment>
<dbReference type="InterPro" id="IPR003593">
    <property type="entry name" value="AAA+_ATPase"/>
</dbReference>
<comment type="subunit">
    <text evidence="11">Homodimer.</text>
</comment>
<evidence type="ECO:0000256" key="19">
    <source>
        <dbReference type="ARBA" id="ARBA00022824"/>
    </source>
</evidence>
<dbReference type="GO" id="GO:0005886">
    <property type="term" value="C:plasma membrane"/>
    <property type="evidence" value="ECO:0007669"/>
    <property type="project" value="UniProtKB-SubCell"/>
</dbReference>
<evidence type="ECO:0000256" key="16">
    <source>
        <dbReference type="ARBA" id="ARBA00022741"/>
    </source>
</evidence>
<evidence type="ECO:0000256" key="13">
    <source>
        <dbReference type="ARBA" id="ARBA00022475"/>
    </source>
</evidence>
<dbReference type="EMBL" id="JBBCAQ010000022">
    <property type="protein sequence ID" value="KAK7590115.1"/>
    <property type="molecule type" value="Genomic_DNA"/>
</dbReference>
<keyword evidence="12" id="KW-0813">Transport</keyword>
<comment type="catalytic activity">
    <reaction evidence="35">
        <text>uroporphyrin I(in) + ATP + H2O = uroporphyrin I(out) + ADP + phosphate + H(+)</text>
        <dbReference type="Rhea" id="RHEA:66772"/>
        <dbReference type="ChEBI" id="CHEBI:15377"/>
        <dbReference type="ChEBI" id="CHEBI:15378"/>
        <dbReference type="ChEBI" id="CHEBI:30616"/>
        <dbReference type="ChEBI" id="CHEBI:43474"/>
        <dbReference type="ChEBI" id="CHEBI:167480"/>
        <dbReference type="ChEBI" id="CHEBI:456216"/>
    </reaction>
    <physiologicalReaction direction="left-to-right" evidence="35">
        <dbReference type="Rhea" id="RHEA:66773"/>
    </physiologicalReaction>
</comment>
<keyword evidence="19" id="KW-0256">Endoplasmic reticulum</keyword>
<dbReference type="GO" id="GO:0020037">
    <property type="term" value="F:heme binding"/>
    <property type="evidence" value="ECO:0007669"/>
    <property type="project" value="TreeGrafter"/>
</dbReference>
<evidence type="ECO:0000256" key="35">
    <source>
        <dbReference type="ARBA" id="ARBA00047789"/>
    </source>
</evidence>
<keyword evidence="20" id="KW-0067">ATP-binding</keyword>
<evidence type="ECO:0000256" key="8">
    <source>
        <dbReference type="ARBA" id="ARBA00004651"/>
    </source>
</evidence>
<dbReference type="PANTHER" id="PTHR24221">
    <property type="entry name" value="ATP-BINDING CASSETTE SUB-FAMILY B"/>
    <property type="match status" value="1"/>
</dbReference>
<feature type="transmembrane region" description="Helical" evidence="41">
    <location>
        <begin position="96"/>
        <end position="117"/>
    </location>
</feature>
<evidence type="ECO:0000256" key="23">
    <source>
        <dbReference type="ARBA" id="ARBA00023034"/>
    </source>
</evidence>
<evidence type="ECO:0000256" key="33">
    <source>
        <dbReference type="ARBA" id="ARBA00047649"/>
    </source>
</evidence>
<accession>A0AAN9Y4N5</accession>
<sequence>MFYCPANVSLFDIWVNKGTSQCFMDTITNAFLLTYLLVFGLWELWMYRKYGTPQSFDNLPKSKLYLLQLFITYFLSVLAIVRFFVQLNYVYNGQVYGFMVIAAAVPVIIFPFSAYLIKVERYNMLPTAPGRGHSVTLLLFWTFLFAAENMAFMNLRRDDWWFHMKTTPAKIEMALFITRYVCCLLAFVLGLRAPGIMTSRDYFNLNQANDRNPENGRTQEETSTWQSAWKKMRMLGPFLWPKKSCNLQFRVILCVIMLLSGRLINVLTPIYSKLIVNSMTGDKPDFRWDYVLIFVGVKFLQGGGTGSMGLLNNLRSFLWIKVQQYTTREVKLELFRHLHSLSLKWHLSRKTGEVLRIMDRGTDSINGLLSLILFQIIPTFLDIIIAIMYFVTFFGGWFGLIIFVTMALYLTFTIYITEWRTKYQRRMNQADNKAKARSVDSLLNFETVKYYGAEEYEVEQYKEAILIYQDEQWMSSASLNILNSIQNITICVGLLGGSLLCVYEVVETKSLTVGDYVLFASYLTQLYMPLNWFGTFYRQIQNSFVDMENMFDLLSEEPEVIDSPSASPLTITNGEVEFRNVAFSYIPERPVLKNLSFKVDPGKTIALVGPSGSGKTTIIRLLFRFYEVNSGYILIDGQNIQMVTQKSLRKAIGVVPQDTVLFNNTIEYNIQYGRPGASHSEMVNAAENADIHERILTFPDKYDTQVGERGLKLSGGEKQRVAIARTILKSPLIVLLDEATSSLDTLSERHIQAALTRICNNRTTIIVAHRLSTIIHADEILVLRNGEIFERGRHQELINSNGLYATMWQQQLENDRSNDAAVAEQTTTE</sequence>
<dbReference type="Pfam" id="PF16185">
    <property type="entry name" value="MTABC_N"/>
    <property type="match status" value="1"/>
</dbReference>
<evidence type="ECO:0000256" key="34">
    <source>
        <dbReference type="ARBA" id="ARBA00047753"/>
    </source>
</evidence>
<dbReference type="InterPro" id="IPR032410">
    <property type="entry name" value="ABCB6_N"/>
</dbReference>
<dbReference type="PROSITE" id="PS50929">
    <property type="entry name" value="ABC_TM1F"/>
    <property type="match status" value="1"/>
</dbReference>
<evidence type="ECO:0000256" key="25">
    <source>
        <dbReference type="ARBA" id="ARBA00023136"/>
    </source>
</evidence>
<comment type="catalytic activity">
    <reaction evidence="40">
        <text>coproporphyrin I(in) + ATP + H2O = coproporphyrin I(out) + ADP + phosphate + H(+)</text>
        <dbReference type="Rhea" id="RHEA:66768"/>
        <dbReference type="ChEBI" id="CHEBI:15377"/>
        <dbReference type="ChEBI" id="CHEBI:15378"/>
        <dbReference type="ChEBI" id="CHEBI:30616"/>
        <dbReference type="ChEBI" id="CHEBI:43474"/>
        <dbReference type="ChEBI" id="CHEBI:167478"/>
        <dbReference type="ChEBI" id="CHEBI:456216"/>
    </reaction>
    <physiologicalReaction direction="left-to-right" evidence="40">
        <dbReference type="Rhea" id="RHEA:66769"/>
    </physiologicalReaction>
</comment>
<comment type="catalytic activity">
    <reaction evidence="36">
        <text>protoporphyrin IX(in) + ATP + H2O = protoporphyrin IX(out) + ADP + phosphate + H(+)</text>
        <dbReference type="Rhea" id="RHEA:61336"/>
        <dbReference type="ChEBI" id="CHEBI:15377"/>
        <dbReference type="ChEBI" id="CHEBI:15378"/>
        <dbReference type="ChEBI" id="CHEBI:30616"/>
        <dbReference type="ChEBI" id="CHEBI:43474"/>
        <dbReference type="ChEBI" id="CHEBI:57306"/>
        <dbReference type="ChEBI" id="CHEBI:456216"/>
    </reaction>
    <physiologicalReaction direction="left-to-right" evidence="36">
        <dbReference type="Rhea" id="RHEA:61337"/>
    </physiologicalReaction>
</comment>
<proteinExistence type="inferred from homology"/>
<dbReference type="EC" id="7.6.2.5" evidence="30"/>
<evidence type="ECO:0000256" key="32">
    <source>
        <dbReference type="ARBA" id="ARBA00031413"/>
    </source>
</evidence>
<evidence type="ECO:0000256" key="22">
    <source>
        <dbReference type="ARBA" id="ARBA00022989"/>
    </source>
</evidence>
<keyword evidence="21" id="KW-1278">Translocase</keyword>
<dbReference type="CDD" id="cd18581">
    <property type="entry name" value="ABC_6TM_ABCB6"/>
    <property type="match status" value="1"/>
</dbReference>
<feature type="transmembrane region" description="Helical" evidence="41">
    <location>
        <begin position="368"/>
        <end position="391"/>
    </location>
</feature>
<evidence type="ECO:0000256" key="6">
    <source>
        <dbReference type="ARBA" id="ARBA00004477"/>
    </source>
</evidence>
<evidence type="ECO:0000256" key="15">
    <source>
        <dbReference type="ARBA" id="ARBA00022692"/>
    </source>
</evidence>
<dbReference type="InterPro" id="IPR017871">
    <property type="entry name" value="ABC_transporter-like_CS"/>
</dbReference>
<dbReference type="SMART" id="SM00382">
    <property type="entry name" value="AAA"/>
    <property type="match status" value="1"/>
</dbReference>
<dbReference type="InterPro" id="IPR011527">
    <property type="entry name" value="ABC1_TM_dom"/>
</dbReference>
<keyword evidence="16" id="KW-0547">Nucleotide-binding</keyword>
<evidence type="ECO:0000256" key="3">
    <source>
        <dbReference type="ARBA" id="ARBA00004337"/>
    </source>
</evidence>
<evidence type="ECO:0000256" key="20">
    <source>
        <dbReference type="ARBA" id="ARBA00022840"/>
    </source>
</evidence>
<evidence type="ECO:0000256" key="7">
    <source>
        <dbReference type="ARBA" id="ARBA00004550"/>
    </source>
</evidence>
<evidence type="ECO:0000256" key="30">
    <source>
        <dbReference type="ARBA" id="ARBA00024385"/>
    </source>
</evidence>
<dbReference type="Pfam" id="PF00664">
    <property type="entry name" value="ABC_membrane"/>
    <property type="match status" value="1"/>
</dbReference>
<comment type="caution">
    <text evidence="44">The sequence shown here is derived from an EMBL/GenBank/DDBJ whole genome shotgun (WGS) entry which is preliminary data.</text>
</comment>
<evidence type="ECO:0000256" key="2">
    <source>
        <dbReference type="ARBA" id="ARBA00004333"/>
    </source>
</evidence>
<dbReference type="Pfam" id="PF00005">
    <property type="entry name" value="ABC_tran"/>
    <property type="match status" value="1"/>
</dbReference>
<dbReference type="InterPro" id="IPR003439">
    <property type="entry name" value="ABC_transporter-like_ATP-bd"/>
</dbReference>
<comment type="catalytic activity">
    <reaction evidence="33">
        <text>heme b(in) + ATP + H2O = heme b(out) + ADP + phosphate + H(+)</text>
        <dbReference type="Rhea" id="RHEA:19261"/>
        <dbReference type="ChEBI" id="CHEBI:15377"/>
        <dbReference type="ChEBI" id="CHEBI:15378"/>
        <dbReference type="ChEBI" id="CHEBI:30616"/>
        <dbReference type="ChEBI" id="CHEBI:43474"/>
        <dbReference type="ChEBI" id="CHEBI:60344"/>
        <dbReference type="ChEBI" id="CHEBI:456216"/>
        <dbReference type="EC" id="7.6.2.5"/>
    </reaction>
    <physiologicalReaction direction="left-to-right" evidence="33">
        <dbReference type="Rhea" id="RHEA:19262"/>
    </physiologicalReaction>
</comment>
<dbReference type="Gene3D" id="3.40.50.300">
    <property type="entry name" value="P-loop containing nucleotide triphosphate hydrolases"/>
    <property type="match status" value="1"/>
</dbReference>
<dbReference type="InterPro" id="IPR027417">
    <property type="entry name" value="P-loop_NTPase"/>
</dbReference>
<keyword evidence="45" id="KW-1185">Reference proteome</keyword>
<evidence type="ECO:0000256" key="18">
    <source>
        <dbReference type="ARBA" id="ARBA00022787"/>
    </source>
</evidence>
<name>A0AAN9Y4N5_9HEMI</name>
<protein>
    <recommendedName>
        <fullName evidence="31">ATP-binding cassette sub-family B member 6</fullName>
        <ecNumber evidence="30">7.6.2.5</ecNumber>
    </recommendedName>
    <alternativeName>
        <fullName evidence="32">ABC-type heme transporter ABCB6</fullName>
    </alternativeName>
</protein>
<keyword evidence="23" id="KW-0333">Golgi apparatus</keyword>
<evidence type="ECO:0000256" key="24">
    <source>
        <dbReference type="ARBA" id="ARBA00023128"/>
    </source>
</evidence>
<dbReference type="PROSITE" id="PS00211">
    <property type="entry name" value="ABC_TRANSPORTER_1"/>
    <property type="match status" value="1"/>
</dbReference>
<feature type="transmembrane region" description="Helical" evidence="41">
    <location>
        <begin position="291"/>
        <end position="311"/>
    </location>
</feature>
<evidence type="ECO:0000256" key="27">
    <source>
        <dbReference type="ARBA" id="ARBA00023228"/>
    </source>
</evidence>
<organism evidence="44 45">
    <name type="scientific">Parthenolecanium corni</name>
    <dbReference type="NCBI Taxonomy" id="536013"/>
    <lineage>
        <taxon>Eukaryota</taxon>
        <taxon>Metazoa</taxon>
        <taxon>Ecdysozoa</taxon>
        <taxon>Arthropoda</taxon>
        <taxon>Hexapoda</taxon>
        <taxon>Insecta</taxon>
        <taxon>Pterygota</taxon>
        <taxon>Neoptera</taxon>
        <taxon>Paraneoptera</taxon>
        <taxon>Hemiptera</taxon>
        <taxon>Sternorrhyncha</taxon>
        <taxon>Coccoidea</taxon>
        <taxon>Coccidae</taxon>
        <taxon>Parthenolecanium</taxon>
    </lineage>
</organism>
<dbReference type="GO" id="GO:0031901">
    <property type="term" value="C:early endosome membrane"/>
    <property type="evidence" value="ECO:0007669"/>
    <property type="project" value="UniProtKB-SubCell"/>
</dbReference>
<gene>
    <name evidence="44" type="ORF">V9T40_001728</name>
</gene>
<evidence type="ECO:0000256" key="5">
    <source>
        <dbReference type="ARBA" id="ARBA00004414"/>
    </source>
</evidence>
<evidence type="ECO:0000256" key="37">
    <source>
        <dbReference type="ARBA" id="ARBA00048455"/>
    </source>
</evidence>
<comment type="catalytic activity">
    <reaction evidence="37">
        <text>pheophorbide a(in) + ATP + H2O = pheophorbide a(out) + ADP + phosphate + H(+)</text>
        <dbReference type="Rhea" id="RHEA:61360"/>
        <dbReference type="ChEBI" id="CHEBI:15377"/>
        <dbReference type="ChEBI" id="CHEBI:15378"/>
        <dbReference type="ChEBI" id="CHEBI:30616"/>
        <dbReference type="ChEBI" id="CHEBI:43474"/>
        <dbReference type="ChEBI" id="CHEBI:58687"/>
        <dbReference type="ChEBI" id="CHEBI:456216"/>
    </reaction>
    <physiologicalReaction direction="left-to-right" evidence="37">
        <dbReference type="Rhea" id="RHEA:61361"/>
    </physiologicalReaction>
</comment>
<keyword evidence="22 41" id="KW-1133">Transmembrane helix</keyword>
<evidence type="ECO:0000256" key="40">
    <source>
        <dbReference type="ARBA" id="ARBA00049398"/>
    </source>
</evidence>
<dbReference type="SUPFAM" id="SSF90123">
    <property type="entry name" value="ABC transporter transmembrane region"/>
    <property type="match status" value="1"/>
</dbReference>
<evidence type="ECO:0000259" key="43">
    <source>
        <dbReference type="PROSITE" id="PS50929"/>
    </source>
</evidence>
<feature type="transmembrane region" description="Helical" evidence="41">
    <location>
        <begin position="27"/>
        <end position="45"/>
    </location>
</feature>
<feature type="domain" description="ABC transmembrane type-1" evidence="43">
    <location>
        <begin position="252"/>
        <end position="542"/>
    </location>
</feature>
<dbReference type="GO" id="GO:0005524">
    <property type="term" value="F:ATP binding"/>
    <property type="evidence" value="ECO:0007669"/>
    <property type="project" value="UniProtKB-KW"/>
</dbReference>
<evidence type="ECO:0000256" key="38">
    <source>
        <dbReference type="ARBA" id="ARBA00048510"/>
    </source>
</evidence>
<evidence type="ECO:0000313" key="45">
    <source>
        <dbReference type="Proteomes" id="UP001367676"/>
    </source>
</evidence>
<dbReference type="GO" id="GO:0015439">
    <property type="term" value="F:ABC-type heme transporter activity"/>
    <property type="evidence" value="ECO:0007669"/>
    <property type="project" value="UniProtKB-EC"/>
</dbReference>
<keyword evidence="17" id="KW-0967">Endosome</keyword>
<dbReference type="GO" id="GO:0005765">
    <property type="term" value="C:lysosomal membrane"/>
    <property type="evidence" value="ECO:0007669"/>
    <property type="project" value="UniProtKB-SubCell"/>
</dbReference>
<dbReference type="Gene3D" id="1.20.1560.10">
    <property type="entry name" value="ABC transporter type 1, transmembrane domain"/>
    <property type="match status" value="1"/>
</dbReference>
<evidence type="ECO:0000256" key="11">
    <source>
        <dbReference type="ARBA" id="ARBA00011738"/>
    </source>
</evidence>
<dbReference type="InterPro" id="IPR036640">
    <property type="entry name" value="ABC1_TM_sf"/>
</dbReference>
<feature type="transmembrane region" description="Helical" evidence="41">
    <location>
        <begin position="173"/>
        <end position="191"/>
    </location>
</feature>
<dbReference type="PROSITE" id="PS50893">
    <property type="entry name" value="ABC_TRANSPORTER_2"/>
    <property type="match status" value="1"/>
</dbReference>
<comment type="catalytic activity">
    <reaction evidence="39">
        <text>coproporphyrin III(in) + ATP + H2O = coproporphyrin III(out) + ADP + phosphate + H(+)</text>
        <dbReference type="Rhea" id="RHEA:66664"/>
        <dbReference type="ChEBI" id="CHEBI:15377"/>
        <dbReference type="ChEBI" id="CHEBI:15378"/>
        <dbReference type="ChEBI" id="CHEBI:30616"/>
        <dbReference type="ChEBI" id="CHEBI:43474"/>
        <dbReference type="ChEBI" id="CHEBI:131725"/>
        <dbReference type="ChEBI" id="CHEBI:456216"/>
    </reaction>
    <physiologicalReaction direction="left-to-right" evidence="39">
        <dbReference type="Rhea" id="RHEA:66665"/>
    </physiologicalReaction>
</comment>
<dbReference type="FunFam" id="3.40.50.300:FF:000186">
    <property type="entry name" value="ATP-binding cassette sub-family B member 7, mitochondrial"/>
    <property type="match status" value="1"/>
</dbReference>
<feature type="transmembrane region" description="Helical" evidence="41">
    <location>
        <begin position="397"/>
        <end position="417"/>
    </location>
</feature>
<dbReference type="GO" id="GO:0000139">
    <property type="term" value="C:Golgi membrane"/>
    <property type="evidence" value="ECO:0007669"/>
    <property type="project" value="UniProtKB-SubCell"/>
</dbReference>
<feature type="transmembrane region" description="Helical" evidence="41">
    <location>
        <begin position="65"/>
        <end position="84"/>
    </location>
</feature>
<evidence type="ECO:0000313" key="44">
    <source>
        <dbReference type="EMBL" id="KAK7590115.1"/>
    </source>
</evidence>
<dbReference type="GO" id="GO:0005576">
    <property type="term" value="C:extracellular region"/>
    <property type="evidence" value="ECO:0007669"/>
    <property type="project" value="UniProtKB-SubCell"/>
</dbReference>
<evidence type="ECO:0000256" key="39">
    <source>
        <dbReference type="ARBA" id="ARBA00048636"/>
    </source>
</evidence>
<feature type="domain" description="ABC transporter" evidence="42">
    <location>
        <begin position="576"/>
        <end position="810"/>
    </location>
</feature>
<keyword evidence="26" id="KW-1015">Disulfide bond</keyword>
<reference evidence="44 45" key="1">
    <citation type="submission" date="2024-03" db="EMBL/GenBank/DDBJ databases">
        <title>Adaptation during the transition from Ophiocordyceps entomopathogen to insect associate is accompanied by gene loss and intensified selection.</title>
        <authorList>
            <person name="Ward C.M."/>
            <person name="Onetto C.A."/>
            <person name="Borneman A.R."/>
        </authorList>
    </citation>
    <scope>NUCLEOTIDE SEQUENCE [LARGE SCALE GENOMIC DNA]</scope>
    <source>
        <strain evidence="44">AWRI1</strain>
        <tissue evidence="44">Single Adult Female</tissue>
    </source>
</reference>
<evidence type="ECO:0000256" key="10">
    <source>
        <dbReference type="ARBA" id="ARBA00004656"/>
    </source>
</evidence>
<dbReference type="FunFam" id="1.20.1560.10:FF:000022">
    <property type="entry name" value="ATP-binding cassette sub-family B member 6, mitochondrial"/>
    <property type="match status" value="1"/>
</dbReference>
<dbReference type="AlphaFoldDB" id="A0AAN9Y4N5"/>
<keyword evidence="18" id="KW-1000">Mitochondrion outer membrane</keyword>
<comment type="subcellular location">
    <subcellularLocation>
        <location evidence="8">Cell membrane</location>
        <topology evidence="8">Multi-pass membrane protein</topology>
    </subcellularLocation>
    <subcellularLocation>
        <location evidence="1">Early endosome membrane</location>
    </subcellularLocation>
    <subcellularLocation>
        <location evidence="6">Endoplasmic reticulum membrane</location>
        <topology evidence="6">Multi-pass membrane protein</topology>
    </subcellularLocation>
    <subcellularLocation>
        <location evidence="3">Endosome membrane</location>
        <topology evidence="3">Multi-pass membrane protein</topology>
    </subcellularLocation>
    <subcellularLocation>
        <location evidence="2">Endosome</location>
        <location evidence="2">Multivesicular body membrane</location>
    </subcellularLocation>
    <subcellularLocation>
        <location evidence="9">Golgi apparatus membrane</location>
        <topology evidence="9">Multi-pass membrane protein</topology>
    </subcellularLocation>
    <subcellularLocation>
        <location evidence="5">Late endosome membrane</location>
    </subcellularLocation>
    <subcellularLocation>
        <location evidence="10">Lysosome membrane</location>
    </subcellularLocation>
    <subcellularLocation>
        <location evidence="28">Melanosome membrane</location>
    </subcellularLocation>
    <subcellularLocation>
        <location evidence="4">Mitochondrion outer membrane</location>
        <topology evidence="4">Multi-pass membrane protein</topology>
    </subcellularLocation>
    <subcellularLocation>
        <location evidence="7">Secreted</location>
        <location evidence="7">Extracellular exosome</location>
    </subcellularLocation>
</comment>